<comment type="similarity">
    <text evidence="2">Belongs to the adaptor complexes large subunit family.</text>
</comment>
<evidence type="ECO:0000256" key="4">
    <source>
        <dbReference type="ARBA" id="ARBA00022737"/>
    </source>
</evidence>
<dbReference type="GO" id="GO:0030123">
    <property type="term" value="C:AP-3 adaptor complex"/>
    <property type="evidence" value="ECO:0007669"/>
    <property type="project" value="InterPro"/>
</dbReference>
<dbReference type="GO" id="GO:0006896">
    <property type="term" value="P:Golgi to vacuole transport"/>
    <property type="evidence" value="ECO:0007669"/>
    <property type="project" value="TreeGrafter"/>
</dbReference>
<dbReference type="OrthoDB" id="10264595at2759"/>
<name>E3NKV0_CAERE</name>
<keyword evidence="9" id="KW-1185">Reference proteome</keyword>
<feature type="domain" description="Clathrin/coatomer adaptor adaptin-like N-terminal" evidence="7">
    <location>
        <begin position="2"/>
        <end position="103"/>
    </location>
</feature>
<dbReference type="GO" id="GO:0098943">
    <property type="term" value="P:neurotransmitter receptor transport, postsynaptic endosome to lysosome"/>
    <property type="evidence" value="ECO:0007669"/>
    <property type="project" value="TreeGrafter"/>
</dbReference>
<dbReference type="STRING" id="31234.E3NKV0"/>
<proteinExistence type="inferred from homology"/>
<dbReference type="PANTHER" id="PTHR22781:SF12">
    <property type="entry name" value="AP-3 COMPLEX SUBUNIT DELTA-1"/>
    <property type="match status" value="1"/>
</dbReference>
<organism evidence="9">
    <name type="scientific">Caenorhabditis remanei</name>
    <name type="common">Caenorhabditis vulgaris</name>
    <dbReference type="NCBI Taxonomy" id="31234"/>
    <lineage>
        <taxon>Eukaryota</taxon>
        <taxon>Metazoa</taxon>
        <taxon>Ecdysozoa</taxon>
        <taxon>Nematoda</taxon>
        <taxon>Chromadorea</taxon>
        <taxon>Rhabditida</taxon>
        <taxon>Rhabditina</taxon>
        <taxon>Rhabditomorpha</taxon>
        <taxon>Rhabditoidea</taxon>
        <taxon>Rhabditidae</taxon>
        <taxon>Peloderinae</taxon>
        <taxon>Caenorhabditis</taxon>
    </lineage>
</organism>
<dbReference type="HOGENOM" id="CLU_1604282_0_0_1"/>
<evidence type="ECO:0000256" key="1">
    <source>
        <dbReference type="ARBA" id="ARBA00004308"/>
    </source>
</evidence>
<reference evidence="8" key="1">
    <citation type="submission" date="2007-07" db="EMBL/GenBank/DDBJ databases">
        <title>PCAP assembly of the Caenorhabditis remanei genome.</title>
        <authorList>
            <consortium name="The Caenorhabditis remanei Sequencing Consortium"/>
            <person name="Wilson R.K."/>
        </authorList>
    </citation>
    <scope>NUCLEOTIDE SEQUENCE [LARGE SCALE GENOMIC DNA]</scope>
    <source>
        <strain evidence="8">PB4641</strain>
    </source>
</reference>
<evidence type="ECO:0000313" key="9">
    <source>
        <dbReference type="Proteomes" id="UP000008281"/>
    </source>
</evidence>
<dbReference type="GO" id="GO:0098830">
    <property type="term" value="C:presynaptic endosome"/>
    <property type="evidence" value="ECO:0007669"/>
    <property type="project" value="TreeGrafter"/>
</dbReference>
<dbReference type="GO" id="GO:0043195">
    <property type="term" value="C:terminal bouton"/>
    <property type="evidence" value="ECO:0007669"/>
    <property type="project" value="TreeGrafter"/>
</dbReference>
<dbReference type="InParanoid" id="E3NKV0"/>
<protein>
    <recommendedName>
        <fullName evidence="7">Clathrin/coatomer adaptor adaptin-like N-terminal domain-containing protein</fullName>
    </recommendedName>
</protein>
<dbReference type="GO" id="GO:0006623">
    <property type="term" value="P:protein targeting to vacuole"/>
    <property type="evidence" value="ECO:0007669"/>
    <property type="project" value="TreeGrafter"/>
</dbReference>
<keyword evidence="4" id="KW-0677">Repeat</keyword>
<evidence type="ECO:0000313" key="8">
    <source>
        <dbReference type="EMBL" id="EFP03532.1"/>
    </source>
</evidence>
<evidence type="ECO:0000256" key="2">
    <source>
        <dbReference type="ARBA" id="ARBA00006613"/>
    </source>
</evidence>
<dbReference type="GO" id="GO:0048499">
    <property type="term" value="P:synaptic vesicle membrane organization"/>
    <property type="evidence" value="ECO:0007669"/>
    <property type="project" value="TreeGrafter"/>
</dbReference>
<dbReference type="GO" id="GO:0016182">
    <property type="term" value="P:synaptic vesicle budding from endosome"/>
    <property type="evidence" value="ECO:0007669"/>
    <property type="project" value="TreeGrafter"/>
</dbReference>
<dbReference type="Pfam" id="PF01602">
    <property type="entry name" value="Adaptin_N"/>
    <property type="match status" value="1"/>
</dbReference>
<dbReference type="GO" id="GO:0048490">
    <property type="term" value="P:anterograde synaptic vesicle transport"/>
    <property type="evidence" value="ECO:0007669"/>
    <property type="project" value="TreeGrafter"/>
</dbReference>
<dbReference type="PANTHER" id="PTHR22781">
    <property type="entry name" value="DELTA ADAPTIN-RELATED"/>
    <property type="match status" value="1"/>
</dbReference>
<keyword evidence="6" id="KW-0472">Membrane</keyword>
<keyword evidence="5" id="KW-0653">Protein transport</keyword>
<gene>
    <name evidence="8" type="ORF">CRE_20604</name>
</gene>
<evidence type="ECO:0000256" key="6">
    <source>
        <dbReference type="ARBA" id="ARBA00023136"/>
    </source>
</evidence>
<dbReference type="Gene3D" id="1.25.10.10">
    <property type="entry name" value="Leucine-rich Repeat Variant"/>
    <property type="match status" value="1"/>
</dbReference>
<dbReference type="InterPro" id="IPR017105">
    <property type="entry name" value="AP3_complex_dsu"/>
</dbReference>
<dbReference type="EMBL" id="DS268835">
    <property type="protein sequence ID" value="EFP03532.1"/>
    <property type="molecule type" value="Genomic_DNA"/>
</dbReference>
<dbReference type="GO" id="GO:0010008">
    <property type="term" value="C:endosome membrane"/>
    <property type="evidence" value="ECO:0007669"/>
    <property type="project" value="TreeGrafter"/>
</dbReference>
<evidence type="ECO:0000256" key="5">
    <source>
        <dbReference type="ARBA" id="ARBA00022927"/>
    </source>
</evidence>
<accession>E3NKV0</accession>
<dbReference type="eggNOG" id="KOG1059">
    <property type="taxonomic scope" value="Eukaryota"/>
</dbReference>
<evidence type="ECO:0000259" key="7">
    <source>
        <dbReference type="Pfam" id="PF01602"/>
    </source>
</evidence>
<comment type="subcellular location">
    <subcellularLocation>
        <location evidence="1">Endomembrane system</location>
    </subcellularLocation>
</comment>
<keyword evidence="3" id="KW-0813">Transport</keyword>
<dbReference type="InterPro" id="IPR011989">
    <property type="entry name" value="ARM-like"/>
</dbReference>
<evidence type="ECO:0000256" key="3">
    <source>
        <dbReference type="ARBA" id="ARBA00022448"/>
    </source>
</evidence>
<dbReference type="InterPro" id="IPR002553">
    <property type="entry name" value="Clathrin/coatomer_adapt-like_N"/>
</dbReference>
<sequence length="166" mass="19167">MCEVLLAVAWICGEYSQHVRNQRGVLESMLKTKPSVMPGHILSVYVQNIGKLYCSLMSQAEDEDDWDQIDSLDNLMLSKLPQFKFSEHLEAQERACNLMTIIRIIESHHRQRQKMGAELQKLYDGELNPVGTKKQRKVPEPEEKIYGTNILQSWESHAWNLPNSGR</sequence>
<dbReference type="GO" id="GO:1904115">
    <property type="term" value="C:axon cytoplasm"/>
    <property type="evidence" value="ECO:0007669"/>
    <property type="project" value="GOC"/>
</dbReference>
<dbReference type="AlphaFoldDB" id="E3NKV0"/>
<dbReference type="Proteomes" id="UP000008281">
    <property type="component" value="Unassembled WGS sequence"/>
</dbReference>